<evidence type="ECO:0000313" key="2">
    <source>
        <dbReference type="Proteomes" id="UP001519887"/>
    </source>
</evidence>
<evidence type="ECO:0000313" key="1">
    <source>
        <dbReference type="EMBL" id="MBW7454476.1"/>
    </source>
</evidence>
<gene>
    <name evidence="1" type="ORF">K0U00_10580</name>
</gene>
<accession>A0ABS7C0Q1</accession>
<reference evidence="1 2" key="1">
    <citation type="submission" date="2021-07" db="EMBL/GenBank/DDBJ databases">
        <title>Paenibacillus radiodurans sp. nov., isolated from the southeastern edge of Tengger Desert.</title>
        <authorList>
            <person name="Zhang G."/>
        </authorList>
    </citation>
    <scope>NUCLEOTIDE SEQUENCE [LARGE SCALE GENOMIC DNA]</scope>
    <source>
        <strain evidence="1 2">CCM 7311</strain>
    </source>
</reference>
<protein>
    <submittedName>
        <fullName evidence="1">Gfo/Idh/MocA family oxidoreductase</fullName>
    </submittedName>
</protein>
<organism evidence="1 2">
    <name type="scientific">Paenibacillus sepulcri</name>
    <dbReference type="NCBI Taxonomy" id="359917"/>
    <lineage>
        <taxon>Bacteria</taxon>
        <taxon>Bacillati</taxon>
        <taxon>Bacillota</taxon>
        <taxon>Bacilli</taxon>
        <taxon>Bacillales</taxon>
        <taxon>Paenibacillaceae</taxon>
        <taxon>Paenibacillus</taxon>
    </lineage>
</organism>
<dbReference type="EMBL" id="JAHZIK010000206">
    <property type="protein sequence ID" value="MBW7454476.1"/>
    <property type="molecule type" value="Genomic_DNA"/>
</dbReference>
<dbReference type="Gene3D" id="3.30.360.10">
    <property type="entry name" value="Dihydrodipicolinate Reductase, domain 2"/>
    <property type="match status" value="1"/>
</dbReference>
<feature type="non-terminal residue" evidence="1">
    <location>
        <position position="1"/>
    </location>
</feature>
<keyword evidence="2" id="KW-1185">Reference proteome</keyword>
<name>A0ABS7C0Q1_9BACL</name>
<sequence length="80" mass="9011">KVGSMTMFHDFMGQQTSTPVPVIEHSKELFFEKVRDFVDAVREGLPAPIPGEQILIQQAIIDGVLRSAELKREVSIELPY</sequence>
<proteinExistence type="predicted"/>
<comment type="caution">
    <text evidence="1">The sequence shown here is derived from an EMBL/GenBank/DDBJ whole genome shotgun (WGS) entry which is preliminary data.</text>
</comment>
<dbReference type="Proteomes" id="UP001519887">
    <property type="component" value="Unassembled WGS sequence"/>
</dbReference>